<keyword evidence="2" id="KW-1185">Reference proteome</keyword>
<name>A0A7J7P7M5_9MAGN</name>
<comment type="caution">
    <text evidence="1">The sequence shown here is derived from an EMBL/GenBank/DDBJ whole genome shotgun (WGS) entry which is preliminary data.</text>
</comment>
<organism evidence="1 2">
    <name type="scientific">Kingdonia uniflora</name>
    <dbReference type="NCBI Taxonomy" id="39325"/>
    <lineage>
        <taxon>Eukaryota</taxon>
        <taxon>Viridiplantae</taxon>
        <taxon>Streptophyta</taxon>
        <taxon>Embryophyta</taxon>
        <taxon>Tracheophyta</taxon>
        <taxon>Spermatophyta</taxon>
        <taxon>Magnoliopsida</taxon>
        <taxon>Ranunculales</taxon>
        <taxon>Circaeasteraceae</taxon>
        <taxon>Kingdonia</taxon>
    </lineage>
</organism>
<proteinExistence type="predicted"/>
<dbReference type="AlphaFoldDB" id="A0A7J7P7M5"/>
<feature type="non-terminal residue" evidence="1">
    <location>
        <position position="69"/>
    </location>
</feature>
<dbReference type="Proteomes" id="UP000541444">
    <property type="component" value="Unassembled WGS sequence"/>
</dbReference>
<gene>
    <name evidence="1" type="ORF">GIB67_021855</name>
</gene>
<reference evidence="1 2" key="1">
    <citation type="journal article" date="2020" name="IScience">
        <title>Genome Sequencing of the Endangered Kingdonia uniflora (Circaeasteraceae, Ranunculales) Reveals Potential Mechanisms of Evolutionary Specialization.</title>
        <authorList>
            <person name="Sun Y."/>
            <person name="Deng T."/>
            <person name="Zhang A."/>
            <person name="Moore M.J."/>
            <person name="Landis J.B."/>
            <person name="Lin N."/>
            <person name="Zhang H."/>
            <person name="Zhang X."/>
            <person name="Huang J."/>
            <person name="Zhang X."/>
            <person name="Sun H."/>
            <person name="Wang H."/>
        </authorList>
    </citation>
    <scope>NUCLEOTIDE SEQUENCE [LARGE SCALE GENOMIC DNA]</scope>
    <source>
        <strain evidence="1">TB1705</strain>
        <tissue evidence="1">Leaf</tissue>
    </source>
</reference>
<sequence length="69" mass="7873">IVEVVQTSLIVVRRNSCTFWNFSPRVNLARTSLDVVRTRSYVSRVGNQLSQSRLNEFGVVRTSFAEARV</sequence>
<evidence type="ECO:0000313" key="2">
    <source>
        <dbReference type="Proteomes" id="UP000541444"/>
    </source>
</evidence>
<accession>A0A7J7P7M5</accession>
<evidence type="ECO:0000313" key="1">
    <source>
        <dbReference type="EMBL" id="KAF6175350.1"/>
    </source>
</evidence>
<protein>
    <submittedName>
        <fullName evidence="1">Uncharacterized protein</fullName>
    </submittedName>
</protein>
<dbReference type="EMBL" id="JACGCM010000192">
    <property type="protein sequence ID" value="KAF6175350.1"/>
    <property type="molecule type" value="Genomic_DNA"/>
</dbReference>